<feature type="compositionally biased region" description="Low complexity" evidence="1">
    <location>
        <begin position="43"/>
        <end position="66"/>
    </location>
</feature>
<evidence type="ECO:0000256" key="1">
    <source>
        <dbReference type="SAM" id="MobiDB-lite"/>
    </source>
</evidence>
<accession>A0A6A6TR74</accession>
<evidence type="ECO:0000313" key="3">
    <source>
        <dbReference type="Proteomes" id="UP000799324"/>
    </source>
</evidence>
<reference evidence="2" key="1">
    <citation type="journal article" date="2020" name="Stud. Mycol.">
        <title>101 Dothideomycetes genomes: a test case for predicting lifestyles and emergence of pathogens.</title>
        <authorList>
            <person name="Haridas S."/>
            <person name="Albert R."/>
            <person name="Binder M."/>
            <person name="Bloem J."/>
            <person name="Labutti K."/>
            <person name="Salamov A."/>
            <person name="Andreopoulos B."/>
            <person name="Baker S."/>
            <person name="Barry K."/>
            <person name="Bills G."/>
            <person name="Bluhm B."/>
            <person name="Cannon C."/>
            <person name="Castanera R."/>
            <person name="Culley D."/>
            <person name="Daum C."/>
            <person name="Ezra D."/>
            <person name="Gonzalez J."/>
            <person name="Henrissat B."/>
            <person name="Kuo A."/>
            <person name="Liang C."/>
            <person name="Lipzen A."/>
            <person name="Lutzoni F."/>
            <person name="Magnuson J."/>
            <person name="Mondo S."/>
            <person name="Nolan M."/>
            <person name="Ohm R."/>
            <person name="Pangilinan J."/>
            <person name="Park H.-J."/>
            <person name="Ramirez L."/>
            <person name="Alfaro M."/>
            <person name="Sun H."/>
            <person name="Tritt A."/>
            <person name="Yoshinaga Y."/>
            <person name="Zwiers L.-H."/>
            <person name="Turgeon B."/>
            <person name="Goodwin S."/>
            <person name="Spatafora J."/>
            <person name="Crous P."/>
            <person name="Grigoriev I."/>
        </authorList>
    </citation>
    <scope>NUCLEOTIDE SEQUENCE</scope>
    <source>
        <strain evidence="2">CBS 122681</strain>
    </source>
</reference>
<evidence type="ECO:0000313" key="2">
    <source>
        <dbReference type="EMBL" id="KAF2661831.1"/>
    </source>
</evidence>
<sequence>MAHATRPTLDRTASMQKLMLLQSQQEVLQRRLSLQVPIDAPFTTPSPSLSSSPTSTRSSFSWSPESEYPATQPIPTQPGMAHSNHRRHSVDDHQNDDSRKLAEINQQIKATLTELLNTESVRNDSKYRAWIQERLMDAERNIRRNRRHHSSGDREMAASIADHFSPHGSLPTRMTWH</sequence>
<dbReference type="EMBL" id="MU004292">
    <property type="protein sequence ID" value="KAF2661831.1"/>
    <property type="molecule type" value="Genomic_DNA"/>
</dbReference>
<feature type="region of interest" description="Disordered" evidence="1">
    <location>
        <begin position="42"/>
        <end position="97"/>
    </location>
</feature>
<gene>
    <name evidence="2" type="ORF">K491DRAFT_700853</name>
</gene>
<dbReference type="OrthoDB" id="4509729at2759"/>
<protein>
    <submittedName>
        <fullName evidence="2">Uncharacterized protein</fullName>
    </submittedName>
</protein>
<dbReference type="Proteomes" id="UP000799324">
    <property type="component" value="Unassembled WGS sequence"/>
</dbReference>
<organism evidence="2 3">
    <name type="scientific">Lophiostoma macrostomum CBS 122681</name>
    <dbReference type="NCBI Taxonomy" id="1314788"/>
    <lineage>
        <taxon>Eukaryota</taxon>
        <taxon>Fungi</taxon>
        <taxon>Dikarya</taxon>
        <taxon>Ascomycota</taxon>
        <taxon>Pezizomycotina</taxon>
        <taxon>Dothideomycetes</taxon>
        <taxon>Pleosporomycetidae</taxon>
        <taxon>Pleosporales</taxon>
        <taxon>Lophiostomataceae</taxon>
        <taxon>Lophiostoma</taxon>
    </lineage>
</organism>
<dbReference type="AlphaFoldDB" id="A0A6A6TR74"/>
<name>A0A6A6TR74_9PLEO</name>
<proteinExistence type="predicted"/>
<keyword evidence="3" id="KW-1185">Reference proteome</keyword>